<keyword evidence="1" id="KW-1133">Transmembrane helix</keyword>
<proteinExistence type="predicted"/>
<organism evidence="2 3">
    <name type="scientific">Parvibium lacunae</name>
    <dbReference type="NCBI Taxonomy" id="1888893"/>
    <lineage>
        <taxon>Bacteria</taxon>
        <taxon>Pseudomonadati</taxon>
        <taxon>Pseudomonadota</taxon>
        <taxon>Betaproteobacteria</taxon>
        <taxon>Burkholderiales</taxon>
        <taxon>Alcaligenaceae</taxon>
        <taxon>Parvibium</taxon>
    </lineage>
</organism>
<keyword evidence="1" id="KW-0812">Transmembrane</keyword>
<accession>A0A368L3A7</accession>
<dbReference type="AlphaFoldDB" id="A0A368L3A7"/>
<reference evidence="2 3" key="1">
    <citation type="journal article" date="2018" name="Int. J. Syst. Evol. Microbiol.">
        <title>Parvibium lacunae gen. nov., sp. nov., a new member of the family Alcaligenaceae isolated from a freshwater pond.</title>
        <authorList>
            <person name="Chen W.M."/>
            <person name="Xie P.B."/>
            <person name="Hsu M.Y."/>
            <person name="Sheu S.Y."/>
        </authorList>
    </citation>
    <scope>NUCLEOTIDE SEQUENCE [LARGE SCALE GENOMIC DNA]</scope>
    <source>
        <strain evidence="2 3">KMB9</strain>
    </source>
</reference>
<evidence type="ECO:0000313" key="3">
    <source>
        <dbReference type="Proteomes" id="UP000252357"/>
    </source>
</evidence>
<feature type="transmembrane region" description="Helical" evidence="1">
    <location>
        <begin position="6"/>
        <end position="26"/>
    </location>
</feature>
<sequence length="63" mass="7144">MDINTLRIAVTVLSFFTFLGIIWWALAKKHQARFERAAYAVLEDETPAASWATEQNLKGTHHG</sequence>
<dbReference type="Proteomes" id="UP000252357">
    <property type="component" value="Unassembled WGS sequence"/>
</dbReference>
<dbReference type="InterPro" id="IPR008621">
    <property type="entry name" value="Cbb3-typ_cyt_oxidase_comp"/>
</dbReference>
<evidence type="ECO:0000313" key="2">
    <source>
        <dbReference type="EMBL" id="RCS58068.1"/>
    </source>
</evidence>
<dbReference type="OrthoDB" id="8604580at2"/>
<dbReference type="EMBL" id="QPGB01000002">
    <property type="protein sequence ID" value="RCS58068.1"/>
    <property type="molecule type" value="Genomic_DNA"/>
</dbReference>
<evidence type="ECO:0000256" key="1">
    <source>
        <dbReference type="SAM" id="Phobius"/>
    </source>
</evidence>
<gene>
    <name evidence="2" type="ORF">DU000_04295</name>
</gene>
<protein>
    <submittedName>
        <fullName evidence="2">CcoQ/FixQ family Cbb3-type cytochrome c oxidase assembly chaperone</fullName>
    </submittedName>
</protein>
<keyword evidence="3" id="KW-1185">Reference proteome</keyword>
<name>A0A368L3A7_9BURK</name>
<dbReference type="RefSeq" id="WP_114402155.1">
    <property type="nucleotide sequence ID" value="NZ_QPGB01000002.1"/>
</dbReference>
<dbReference type="Pfam" id="PF05545">
    <property type="entry name" value="FixQ"/>
    <property type="match status" value="1"/>
</dbReference>
<comment type="caution">
    <text evidence="2">The sequence shown here is derived from an EMBL/GenBank/DDBJ whole genome shotgun (WGS) entry which is preliminary data.</text>
</comment>
<keyword evidence="1" id="KW-0472">Membrane</keyword>